<sequence length="365" mass="41178">MEVSVSGSTVRRKCAREEKAILQNKILTGNIVIERGVVQSDLLVKPFRFIHDIFRNNQWTSLFTPVDAYPRLVQEFYYNIESIKKTHELSFKTKVLGNTLTVNATLISEVTGIPLTNEKVTPYLHTEPQPPKADIMAVLNPGGGLEWDDNKSNIPIGHVRAPERLLTWIVMQNIWPISRNIHVPFDRAIFICGIIRRVLFCLCSHFLLTMLELYEEHSIVLPYEGLITKILKAKLPSIPTNERLDIPEGPFGKGMVMKSNAQLQRFQAQGDHAPPIIPDPQVASSSGSSVSDVSTQLNEIIGLLRSQGLGIEAFNTRLGVLEKDVHKSRLHFATFFLQINGIWTCDLCASLCYIYIFLGFIFCFD</sequence>
<dbReference type="EMBL" id="CM017328">
    <property type="protein sequence ID" value="KAE8125646.1"/>
    <property type="molecule type" value="Genomic_DNA"/>
</dbReference>
<proteinExistence type="predicted"/>
<dbReference type="OrthoDB" id="1837761at2759"/>
<evidence type="ECO:0000256" key="1">
    <source>
        <dbReference type="SAM" id="Phobius"/>
    </source>
</evidence>
<keyword evidence="1" id="KW-0472">Membrane</keyword>
<evidence type="ECO:0000259" key="2">
    <source>
        <dbReference type="Pfam" id="PF20167"/>
    </source>
</evidence>
<feature type="transmembrane region" description="Helical" evidence="1">
    <location>
        <begin position="341"/>
        <end position="364"/>
    </location>
</feature>
<dbReference type="Proteomes" id="UP000327013">
    <property type="component" value="Chromosome 8"/>
</dbReference>
<evidence type="ECO:0000313" key="3">
    <source>
        <dbReference type="EMBL" id="KAE8125646.1"/>
    </source>
</evidence>
<protein>
    <recommendedName>
        <fullName evidence="2">Putative plant transposon protein domain-containing protein</fullName>
    </recommendedName>
</protein>
<gene>
    <name evidence="3" type="ORF">FH972_020426</name>
</gene>
<keyword evidence="1" id="KW-1133">Transmembrane helix</keyword>
<reference evidence="3 4" key="1">
    <citation type="submission" date="2019-06" db="EMBL/GenBank/DDBJ databases">
        <title>A chromosomal-level reference genome of Carpinus fangiana (Coryloideae, Betulaceae).</title>
        <authorList>
            <person name="Yang X."/>
            <person name="Wang Z."/>
            <person name="Zhang L."/>
            <person name="Hao G."/>
            <person name="Liu J."/>
            <person name="Yang Y."/>
        </authorList>
    </citation>
    <scope>NUCLEOTIDE SEQUENCE [LARGE SCALE GENOMIC DNA]</scope>
    <source>
        <strain evidence="3">Cfa_2016G</strain>
        <tissue evidence="3">Leaf</tissue>
    </source>
</reference>
<feature type="domain" description="Putative plant transposon protein" evidence="2">
    <location>
        <begin position="56"/>
        <end position="233"/>
    </location>
</feature>
<accession>A0A5N6RT67</accession>
<keyword evidence="1" id="KW-0812">Transmembrane</keyword>
<organism evidence="3 4">
    <name type="scientific">Carpinus fangiana</name>
    <dbReference type="NCBI Taxonomy" id="176857"/>
    <lineage>
        <taxon>Eukaryota</taxon>
        <taxon>Viridiplantae</taxon>
        <taxon>Streptophyta</taxon>
        <taxon>Embryophyta</taxon>
        <taxon>Tracheophyta</taxon>
        <taxon>Spermatophyta</taxon>
        <taxon>Magnoliopsida</taxon>
        <taxon>eudicotyledons</taxon>
        <taxon>Gunneridae</taxon>
        <taxon>Pentapetalae</taxon>
        <taxon>rosids</taxon>
        <taxon>fabids</taxon>
        <taxon>Fagales</taxon>
        <taxon>Betulaceae</taxon>
        <taxon>Carpinus</taxon>
    </lineage>
</organism>
<dbReference type="AlphaFoldDB" id="A0A5N6RT67"/>
<dbReference type="Pfam" id="PF20167">
    <property type="entry name" value="Transposase_32"/>
    <property type="match status" value="1"/>
</dbReference>
<dbReference type="InterPro" id="IPR046796">
    <property type="entry name" value="Transposase_32_dom"/>
</dbReference>
<name>A0A5N6RT67_9ROSI</name>
<evidence type="ECO:0000313" key="4">
    <source>
        <dbReference type="Proteomes" id="UP000327013"/>
    </source>
</evidence>
<keyword evidence="4" id="KW-1185">Reference proteome</keyword>